<keyword evidence="4 6" id="KW-1133">Transmembrane helix</keyword>
<evidence type="ECO:0000313" key="8">
    <source>
        <dbReference type="Proteomes" id="UP001304419"/>
    </source>
</evidence>
<dbReference type="PANTHER" id="PTHR30086">
    <property type="entry name" value="ARGININE EXPORTER PROTEIN ARGO"/>
    <property type="match status" value="1"/>
</dbReference>
<dbReference type="InterPro" id="IPR001123">
    <property type="entry name" value="LeuE-type"/>
</dbReference>
<feature type="transmembrane region" description="Helical" evidence="6">
    <location>
        <begin position="180"/>
        <end position="198"/>
    </location>
</feature>
<evidence type="ECO:0000256" key="4">
    <source>
        <dbReference type="ARBA" id="ARBA00022989"/>
    </source>
</evidence>
<evidence type="ECO:0000256" key="3">
    <source>
        <dbReference type="ARBA" id="ARBA00022692"/>
    </source>
</evidence>
<protein>
    <submittedName>
        <fullName evidence="7">LysE family translocator</fullName>
    </submittedName>
</protein>
<evidence type="ECO:0000313" key="7">
    <source>
        <dbReference type="EMBL" id="WOX30711.1"/>
    </source>
</evidence>
<keyword evidence="3 6" id="KW-0812">Transmembrane</keyword>
<dbReference type="PANTHER" id="PTHR30086:SF20">
    <property type="entry name" value="ARGININE EXPORTER PROTEIN ARGO-RELATED"/>
    <property type="match status" value="1"/>
</dbReference>
<evidence type="ECO:0000256" key="1">
    <source>
        <dbReference type="ARBA" id="ARBA00004651"/>
    </source>
</evidence>
<reference evidence="7 8" key="1">
    <citation type="submission" date="2023-10" db="EMBL/GenBank/DDBJ databases">
        <title>To unveil natural product biosynthetic capacity in Pseudoalteromonas.</title>
        <authorList>
            <person name="Wang J."/>
        </authorList>
    </citation>
    <scope>NUCLEOTIDE SEQUENCE [LARGE SCALE GENOMIC DNA]</scope>
    <source>
        <strain evidence="7 8">DSM 15914</strain>
    </source>
</reference>
<feature type="transmembrane region" description="Helical" evidence="6">
    <location>
        <begin position="120"/>
        <end position="141"/>
    </location>
</feature>
<dbReference type="Pfam" id="PF01810">
    <property type="entry name" value="LysE"/>
    <property type="match status" value="1"/>
</dbReference>
<organism evidence="7 8">
    <name type="scientific">Pseudoalteromonas maricaloris</name>
    <dbReference type="NCBI Taxonomy" id="184924"/>
    <lineage>
        <taxon>Bacteria</taxon>
        <taxon>Pseudomonadati</taxon>
        <taxon>Pseudomonadota</taxon>
        <taxon>Gammaproteobacteria</taxon>
        <taxon>Alteromonadales</taxon>
        <taxon>Pseudoalteromonadaceae</taxon>
        <taxon>Pseudoalteromonas</taxon>
    </lineage>
</organism>
<dbReference type="Proteomes" id="UP001304419">
    <property type="component" value="Chromosome 2"/>
</dbReference>
<feature type="transmembrane region" description="Helical" evidence="6">
    <location>
        <begin position="44"/>
        <end position="66"/>
    </location>
</feature>
<keyword evidence="5 6" id="KW-0472">Membrane</keyword>
<evidence type="ECO:0000256" key="6">
    <source>
        <dbReference type="SAM" id="Phobius"/>
    </source>
</evidence>
<name>A0ABZ0MG45_9GAMM</name>
<keyword evidence="8" id="KW-1185">Reference proteome</keyword>
<dbReference type="RefSeq" id="WP_226899025.1">
    <property type="nucleotide sequence ID" value="NZ_CBCSDF010000004.1"/>
</dbReference>
<evidence type="ECO:0000256" key="2">
    <source>
        <dbReference type="ARBA" id="ARBA00022475"/>
    </source>
</evidence>
<dbReference type="EMBL" id="CP137579">
    <property type="protein sequence ID" value="WOX30711.1"/>
    <property type="molecule type" value="Genomic_DNA"/>
</dbReference>
<accession>A0ABZ0MG45</accession>
<feature type="transmembrane region" description="Helical" evidence="6">
    <location>
        <begin position="78"/>
        <end position="100"/>
    </location>
</feature>
<evidence type="ECO:0000256" key="5">
    <source>
        <dbReference type="ARBA" id="ARBA00023136"/>
    </source>
</evidence>
<gene>
    <name evidence="7" type="ORF">R5H13_22805</name>
</gene>
<keyword evidence="2" id="KW-1003">Cell membrane</keyword>
<sequence length="199" mass="20413">MMFEALLSVAITTAVLLGSPGPAPLALAATGASQGVKKGFPFLAGILTGLLVAVIFAATGVAGLLVSHPQVTLMLKWLAAAYLIYVAYKIAANNAALGGAGAQLPSFKDGFILNLLNPKAYAACIAIFATASVSASSNLVATLLAASVCYVVAIVVDTMWLVLGGVIFKTLNDETVLKRIRIGFALTLVVLVLYGLFVV</sequence>
<comment type="subcellular location">
    <subcellularLocation>
        <location evidence="1">Cell membrane</location>
        <topology evidence="1">Multi-pass membrane protein</topology>
    </subcellularLocation>
</comment>
<proteinExistence type="predicted"/>
<feature type="transmembrane region" description="Helical" evidence="6">
    <location>
        <begin position="148"/>
        <end position="168"/>
    </location>
</feature>